<gene>
    <name evidence="4" type="primary">truD</name>
    <name evidence="6" type="ORF">WG929_13865</name>
</gene>
<evidence type="ECO:0000256" key="1">
    <source>
        <dbReference type="ARBA" id="ARBA00007953"/>
    </source>
</evidence>
<dbReference type="InterPro" id="IPR050170">
    <property type="entry name" value="TruD_pseudoU_synthase"/>
</dbReference>
<reference evidence="6 7" key="1">
    <citation type="submission" date="2024-03" db="EMBL/GenBank/DDBJ databases">
        <title>High-quality draft genome sequence of Oceanobacter sp. wDCs-4.</title>
        <authorList>
            <person name="Dong C."/>
        </authorList>
    </citation>
    <scope>NUCLEOTIDE SEQUENCE [LARGE SCALE GENOMIC DNA]</scope>
    <source>
        <strain evidence="7">wDCs-4</strain>
    </source>
</reference>
<dbReference type="Proteomes" id="UP001620597">
    <property type="component" value="Unassembled WGS sequence"/>
</dbReference>
<dbReference type="InterPro" id="IPR001656">
    <property type="entry name" value="PsdUridine_synth_TruD"/>
</dbReference>
<dbReference type="PROSITE" id="PS01268">
    <property type="entry name" value="UPF0024"/>
    <property type="match status" value="1"/>
</dbReference>
<evidence type="ECO:0000256" key="4">
    <source>
        <dbReference type="HAMAP-Rule" id="MF_01082"/>
    </source>
</evidence>
<protein>
    <recommendedName>
        <fullName evidence="4">tRNA pseudouridine synthase D</fullName>
        <ecNumber evidence="4">5.4.99.27</ecNumber>
    </recommendedName>
    <alternativeName>
        <fullName evidence="4">tRNA pseudouridine(13) synthase</fullName>
    </alternativeName>
    <alternativeName>
        <fullName evidence="4">tRNA pseudouridylate synthase D</fullName>
    </alternativeName>
    <alternativeName>
        <fullName evidence="4">tRNA-uridine isomerase D</fullName>
    </alternativeName>
</protein>
<name>A0ABW8NKL5_9GAMM</name>
<comment type="similarity">
    <text evidence="1 4">Belongs to the pseudouridine synthase TruD family.</text>
</comment>
<comment type="catalytic activity">
    <reaction evidence="4">
        <text>uridine(13) in tRNA = pseudouridine(13) in tRNA</text>
        <dbReference type="Rhea" id="RHEA:42540"/>
        <dbReference type="Rhea" id="RHEA-COMP:10105"/>
        <dbReference type="Rhea" id="RHEA-COMP:10106"/>
        <dbReference type="ChEBI" id="CHEBI:65314"/>
        <dbReference type="ChEBI" id="CHEBI:65315"/>
        <dbReference type="EC" id="5.4.99.27"/>
    </reaction>
</comment>
<evidence type="ECO:0000313" key="6">
    <source>
        <dbReference type="EMBL" id="MFK4753497.1"/>
    </source>
</evidence>
<keyword evidence="7" id="KW-1185">Reference proteome</keyword>
<evidence type="ECO:0000256" key="2">
    <source>
        <dbReference type="ARBA" id="ARBA00022694"/>
    </source>
</evidence>
<comment type="caution">
    <text evidence="6">The sequence shown here is derived from an EMBL/GenBank/DDBJ whole genome shotgun (WGS) entry which is preliminary data.</text>
</comment>
<dbReference type="InterPro" id="IPR043165">
    <property type="entry name" value="TruD_insert_sf"/>
</dbReference>
<keyword evidence="2 4" id="KW-0819">tRNA processing</keyword>
<proteinExistence type="inferred from homology"/>
<dbReference type="EC" id="5.4.99.27" evidence="4"/>
<evidence type="ECO:0000313" key="7">
    <source>
        <dbReference type="Proteomes" id="UP001620597"/>
    </source>
</evidence>
<feature type="domain" description="TRUD" evidence="5">
    <location>
        <begin position="182"/>
        <end position="306"/>
    </location>
</feature>
<dbReference type="InterPro" id="IPR020103">
    <property type="entry name" value="PsdUridine_synth_cat_dom_sf"/>
</dbReference>
<dbReference type="CDD" id="cd02575">
    <property type="entry name" value="PseudoU_synth_EcTruD"/>
    <property type="match status" value="1"/>
</dbReference>
<sequence>MTDSTHIHTTTATPVLPLATEGATTSVDWPIGWPAALPDTGARGVLKFVPDDFVVDELPLALPQGEGEHIWLWVEKRGANTAWVAAELARYAGVRELDVGFAGLKDRYAVTRQWFSIYFPKGETPDFLALRHDEFRVLQQQRHNKKLRRGDLLGNHFELLIRAVEGPIEAIEANLTAIRDHGYPNYFGPQRFGHGGANVPQGIAMLRREIRVRNASKKSLYLSAVRSWLFNQVVAARVVAGDWVVPLEGEPLTASGTTTAPLWGRGRSLATAQALAFEDAVLAPYTEVLDALEHSGLSQERRALVVKPERMSWQWQQADDQTPQLRVCFSLGAGYYATSLLQEVLAVSEPDRMLAVAADTTAAGENT</sequence>
<dbReference type="InterPro" id="IPR020119">
    <property type="entry name" value="PsdUridine_synth_TruD_CS"/>
</dbReference>
<dbReference type="InterPro" id="IPR042214">
    <property type="entry name" value="TruD_catalytic"/>
</dbReference>
<comment type="function">
    <text evidence="4">Responsible for synthesis of pseudouridine from uracil-13 in transfer RNAs.</text>
</comment>
<keyword evidence="3 4" id="KW-0413">Isomerase</keyword>
<dbReference type="EMBL" id="JBBKTX010000017">
    <property type="protein sequence ID" value="MFK4753497.1"/>
    <property type="molecule type" value="Genomic_DNA"/>
</dbReference>
<organism evidence="6 7">
    <name type="scientific">Oceanobacter antarcticus</name>
    <dbReference type="NCBI Taxonomy" id="3133425"/>
    <lineage>
        <taxon>Bacteria</taxon>
        <taxon>Pseudomonadati</taxon>
        <taxon>Pseudomonadota</taxon>
        <taxon>Gammaproteobacteria</taxon>
        <taxon>Oceanospirillales</taxon>
        <taxon>Oceanospirillaceae</taxon>
        <taxon>Oceanobacter</taxon>
    </lineage>
</organism>
<dbReference type="RefSeq" id="WP_416206529.1">
    <property type="nucleotide sequence ID" value="NZ_JBBKTX010000017.1"/>
</dbReference>
<evidence type="ECO:0000259" key="5">
    <source>
        <dbReference type="PROSITE" id="PS50984"/>
    </source>
</evidence>
<evidence type="ECO:0000256" key="3">
    <source>
        <dbReference type="ARBA" id="ARBA00023235"/>
    </source>
</evidence>
<dbReference type="SUPFAM" id="SSF55120">
    <property type="entry name" value="Pseudouridine synthase"/>
    <property type="match status" value="1"/>
</dbReference>
<dbReference type="Gene3D" id="3.30.2340.10">
    <property type="entry name" value="TruD, insertion domain"/>
    <property type="match status" value="1"/>
</dbReference>
<dbReference type="PROSITE" id="PS50984">
    <property type="entry name" value="TRUD"/>
    <property type="match status" value="1"/>
</dbReference>
<dbReference type="Gene3D" id="3.30.2350.20">
    <property type="entry name" value="TruD, catalytic domain"/>
    <property type="match status" value="1"/>
</dbReference>
<accession>A0ABW8NKL5</accession>
<feature type="active site" description="Nucleophile" evidence="4">
    <location>
        <position position="106"/>
    </location>
</feature>
<dbReference type="HAMAP" id="MF_01082">
    <property type="entry name" value="TruD"/>
    <property type="match status" value="1"/>
</dbReference>
<dbReference type="PANTHER" id="PTHR47811">
    <property type="entry name" value="TRNA PSEUDOURIDINE SYNTHASE D"/>
    <property type="match status" value="1"/>
</dbReference>
<dbReference type="InterPro" id="IPR011760">
    <property type="entry name" value="PsdUridine_synth_TruD_insert"/>
</dbReference>
<dbReference type="PANTHER" id="PTHR47811:SF1">
    <property type="entry name" value="TRNA PSEUDOURIDINE SYNTHASE D"/>
    <property type="match status" value="1"/>
</dbReference>
<dbReference type="Pfam" id="PF01142">
    <property type="entry name" value="TruD"/>
    <property type="match status" value="1"/>
</dbReference>